<sequence>VHSPPLIPGVLPHEWSWLRPSTTLTLVVDQWNYTSGTGLATELPDAFGKITGGFHFALDIHRPPVIEVPLGTILDMRSSFDKSGHPDYFAFRYKSSTGTGGQRHEALFYPTPDVAYVLSYEYEAYGYVLSDTYPYPLGGSQLSELFKESCLAVVELEVLDEGNGIHSKQYQALLVDAILRDKRRKGKNYGQMGGGEAKLVQWRRGYEGSNYPITYKSVDY</sequence>
<proteinExistence type="predicted"/>
<feature type="non-terminal residue" evidence="1">
    <location>
        <position position="1"/>
    </location>
</feature>
<reference evidence="1" key="1">
    <citation type="journal article" date="2015" name="Nature">
        <title>Complex archaea that bridge the gap between prokaryotes and eukaryotes.</title>
        <authorList>
            <person name="Spang A."/>
            <person name="Saw J.H."/>
            <person name="Jorgensen S.L."/>
            <person name="Zaremba-Niedzwiedzka K."/>
            <person name="Martijn J."/>
            <person name="Lind A.E."/>
            <person name="van Eijk R."/>
            <person name="Schleper C."/>
            <person name="Guy L."/>
            <person name="Ettema T.J."/>
        </authorList>
    </citation>
    <scope>NUCLEOTIDE SEQUENCE</scope>
</reference>
<gene>
    <name evidence="1" type="ORF">LCGC14_1242650</name>
</gene>
<name>A0A0F9L996_9ZZZZ</name>
<dbReference type="EMBL" id="LAZR01006729">
    <property type="protein sequence ID" value="KKM90033.1"/>
    <property type="molecule type" value="Genomic_DNA"/>
</dbReference>
<evidence type="ECO:0000313" key="1">
    <source>
        <dbReference type="EMBL" id="KKM90033.1"/>
    </source>
</evidence>
<comment type="caution">
    <text evidence="1">The sequence shown here is derived from an EMBL/GenBank/DDBJ whole genome shotgun (WGS) entry which is preliminary data.</text>
</comment>
<accession>A0A0F9L996</accession>
<organism evidence="1">
    <name type="scientific">marine sediment metagenome</name>
    <dbReference type="NCBI Taxonomy" id="412755"/>
    <lineage>
        <taxon>unclassified sequences</taxon>
        <taxon>metagenomes</taxon>
        <taxon>ecological metagenomes</taxon>
    </lineage>
</organism>
<dbReference type="AlphaFoldDB" id="A0A0F9L996"/>
<protein>
    <submittedName>
        <fullName evidence="1">Uncharacterized protein</fullName>
    </submittedName>
</protein>